<dbReference type="InterPro" id="IPR025997">
    <property type="entry name" value="SBP_2_dom"/>
</dbReference>
<evidence type="ECO:0000256" key="1">
    <source>
        <dbReference type="ARBA" id="ARBA00004196"/>
    </source>
</evidence>
<keyword evidence="3" id="KW-0732">Signal</keyword>
<organism evidence="5 6">
    <name type="scientific">Bdellovibrio reynosensis</name>
    <dbReference type="NCBI Taxonomy" id="2835041"/>
    <lineage>
        <taxon>Bacteria</taxon>
        <taxon>Pseudomonadati</taxon>
        <taxon>Bdellovibrionota</taxon>
        <taxon>Bdellovibrionia</taxon>
        <taxon>Bdellovibrionales</taxon>
        <taxon>Pseudobdellovibrionaceae</taxon>
        <taxon>Bdellovibrio</taxon>
    </lineage>
</organism>
<sequence length="587" mass="65728">MRKSNISLLILLLFFNVTSFAKTLEVPILYWSMKIGGQVAMRKGFEEEIEAYNKKNPTNQIKLIPYVAGEGRPGILKQIGQFEDAIKKKPAAIVIQPTDNSTLTKGLQKANSLNIPIFLYDQYILDGKITSYVTSDNYQAGWDNGQYIDSLFPKGKEIRLVVFEYPPVSSTTERVDGFFDALREKGRKFVVLKRYNAVDPGSGAIAVKQFLQDFPEKASVDAFFTVNDGGGLTIIKTLWEKGRREMRYATVDGDPESVENIKAKKTDIDSAQFCAEMGRESARKLIAHFNNEKFPQKYFIPTFPITEKTLKDYPGWMGRPIASVAAAAKSEAKIEEKKSMLPSFKSSSQEILTLKIGVAPHCPYLCEKGPGVWGGYLYDILKDLSRMHNFNLEIVSLPNSRLVSALQTRQVSYIIVPAYLVRYLDNVRIADTKLGVSFTGALFAKGVKLDIVDKESLAKRKIVFADLGQESDLNLPAADFSKAMKLTGADVADRMIKMILDHRVDLALGDYNVIRYTIAKTPQLNVQLQPTSMSGFNSLALVSHPKSADFGNLPAHLSVWFDNARQTGKLDKILKSYNLTDWDIFNR</sequence>
<feature type="domain" description="Periplasmic binding protein" evidence="4">
    <location>
        <begin position="39"/>
        <end position="292"/>
    </location>
</feature>
<comment type="subcellular location">
    <subcellularLocation>
        <location evidence="1">Cell envelope</location>
    </subcellularLocation>
</comment>
<evidence type="ECO:0000259" key="4">
    <source>
        <dbReference type="Pfam" id="PF13407"/>
    </source>
</evidence>
<dbReference type="Pfam" id="PF13407">
    <property type="entry name" value="Peripla_BP_4"/>
    <property type="match status" value="1"/>
</dbReference>
<dbReference type="CDD" id="cd01536">
    <property type="entry name" value="PBP1_ABC_sugar_binding-like"/>
    <property type="match status" value="1"/>
</dbReference>
<dbReference type="Gene3D" id="3.40.190.10">
    <property type="entry name" value="Periplasmic binding protein-like II"/>
    <property type="match status" value="2"/>
</dbReference>
<evidence type="ECO:0000256" key="2">
    <source>
        <dbReference type="ARBA" id="ARBA00007639"/>
    </source>
</evidence>
<accession>A0ABY4CAG3</accession>
<name>A0ABY4CAG3_9BACT</name>
<comment type="similarity">
    <text evidence="2">Belongs to the bacterial solute-binding protein 2 family.</text>
</comment>
<dbReference type="PANTHER" id="PTHR46847">
    <property type="entry name" value="D-ALLOSE-BINDING PERIPLASMIC PROTEIN-RELATED"/>
    <property type="match status" value="1"/>
</dbReference>
<dbReference type="PANTHER" id="PTHR46847:SF1">
    <property type="entry name" value="D-ALLOSE-BINDING PERIPLASMIC PROTEIN-RELATED"/>
    <property type="match status" value="1"/>
</dbReference>
<keyword evidence="6" id="KW-1185">Reference proteome</keyword>
<dbReference type="Proteomes" id="UP000830116">
    <property type="component" value="Chromosome"/>
</dbReference>
<dbReference type="Gene3D" id="3.40.50.2300">
    <property type="match status" value="2"/>
</dbReference>
<dbReference type="RefSeq" id="WP_243538575.1">
    <property type="nucleotide sequence ID" value="NZ_CP093442.1"/>
</dbReference>
<dbReference type="SUPFAM" id="SSF53822">
    <property type="entry name" value="Periplasmic binding protein-like I"/>
    <property type="match status" value="1"/>
</dbReference>
<protein>
    <submittedName>
        <fullName evidence="5">Substrate-binding domain-containing protein</fullName>
    </submittedName>
</protein>
<evidence type="ECO:0000313" key="5">
    <source>
        <dbReference type="EMBL" id="UOF01956.1"/>
    </source>
</evidence>
<gene>
    <name evidence="5" type="ORF">MNR06_03180</name>
</gene>
<proteinExistence type="inferred from homology"/>
<dbReference type="InterPro" id="IPR028082">
    <property type="entry name" value="Peripla_BP_I"/>
</dbReference>
<dbReference type="EMBL" id="CP093442">
    <property type="protein sequence ID" value="UOF01956.1"/>
    <property type="molecule type" value="Genomic_DNA"/>
</dbReference>
<evidence type="ECO:0000313" key="6">
    <source>
        <dbReference type="Proteomes" id="UP000830116"/>
    </source>
</evidence>
<evidence type="ECO:0000256" key="3">
    <source>
        <dbReference type="ARBA" id="ARBA00022729"/>
    </source>
</evidence>
<dbReference type="SUPFAM" id="SSF53850">
    <property type="entry name" value="Periplasmic binding protein-like II"/>
    <property type="match status" value="1"/>
</dbReference>
<reference evidence="5" key="1">
    <citation type="submission" date="2022-03" db="EMBL/GenBank/DDBJ databases">
        <title>Genome Identification and Characterization of new species Bdellovibrio reynosense LBG001 sp. nov. from a Mexico soil sample.</title>
        <authorList>
            <person name="Camilli A."/>
            <person name="Ajao Y."/>
            <person name="Guo X."/>
        </authorList>
    </citation>
    <scope>NUCLEOTIDE SEQUENCE</scope>
    <source>
        <strain evidence="5">LBG001</strain>
    </source>
</reference>